<organism evidence="1 2">
    <name type="scientific">Lactobacillus amylovorus</name>
    <dbReference type="NCBI Taxonomy" id="1604"/>
    <lineage>
        <taxon>Bacteria</taxon>
        <taxon>Bacillati</taxon>
        <taxon>Bacillota</taxon>
        <taxon>Bacilli</taxon>
        <taxon>Lactobacillales</taxon>
        <taxon>Lactobacillaceae</taxon>
        <taxon>Lactobacillus</taxon>
    </lineage>
</organism>
<comment type="caution">
    <text evidence="1">The sequence shown here is derived from an EMBL/GenBank/DDBJ whole genome shotgun (WGS) entry which is preliminary data.</text>
</comment>
<reference evidence="1" key="1">
    <citation type="journal article" date="2022" name="Microorganisms">
        <title>Antibiotic Susceptibility, Resistance Gene Determinants and Corresponding Genomic Regions in Lactobacillus amylovorus Isolates Derived from Wild Boars and Domestic Pigs.</title>
        <authorList>
            <person name="Moravkova M."/>
            <person name="Kostovova I."/>
            <person name="Kavanova K."/>
            <person name="Pechar R."/>
            <person name="Stanek S."/>
            <person name="Brychta A."/>
            <person name="Zeman M."/>
            <person name="Kubasova T."/>
        </authorList>
    </citation>
    <scope>NUCLEOTIDE SEQUENCE</scope>
    <source>
        <strain evidence="1">M490A</strain>
    </source>
</reference>
<dbReference type="EMBL" id="JAOTGY010000004">
    <property type="protein sequence ID" value="MDB6257630.1"/>
    <property type="molecule type" value="Genomic_DNA"/>
</dbReference>
<sequence length="67" mass="8087">MDELKKISSEDLIQELIDRKVLEPILVGTYEDFDLVPKYKLRNQKIKYDNVFLLHKHESRQLNSDRK</sequence>
<protein>
    <submittedName>
        <fullName evidence="1">Uncharacterized protein</fullName>
    </submittedName>
</protein>
<dbReference type="Proteomes" id="UP001141981">
    <property type="component" value="Unassembled WGS sequence"/>
</dbReference>
<reference evidence="1" key="2">
    <citation type="submission" date="2022-10" db="EMBL/GenBank/DDBJ databases">
        <authorList>
            <person name="Kostovova I."/>
            <person name="Moravkova M."/>
            <person name="Pechar R."/>
        </authorList>
    </citation>
    <scope>NUCLEOTIDE SEQUENCE</scope>
    <source>
        <strain evidence="1">M490A</strain>
    </source>
</reference>
<evidence type="ECO:0000313" key="1">
    <source>
        <dbReference type="EMBL" id="MDB6257630.1"/>
    </source>
</evidence>
<gene>
    <name evidence="1" type="ORF">ODU72_02885</name>
</gene>
<dbReference type="RefSeq" id="WP_271880663.1">
    <property type="nucleotide sequence ID" value="NZ_JAOTGY010000004.1"/>
</dbReference>
<dbReference type="AlphaFoldDB" id="A0A9X3W4K4"/>
<proteinExistence type="predicted"/>
<name>A0A9X3W4K4_LACAM</name>
<accession>A0A9X3W4K4</accession>
<evidence type="ECO:0000313" key="2">
    <source>
        <dbReference type="Proteomes" id="UP001141981"/>
    </source>
</evidence>